<dbReference type="GeneID" id="117643313"/>
<proteinExistence type="predicted"/>
<dbReference type="Proteomes" id="UP000515158">
    <property type="component" value="Unplaced"/>
</dbReference>
<keyword evidence="1" id="KW-0812">Transmembrane</keyword>
<dbReference type="AlphaFoldDB" id="A0A6P8YLQ1"/>
<protein>
    <submittedName>
        <fullName evidence="3">Uncharacterized protein LOC117643313</fullName>
    </submittedName>
</protein>
<keyword evidence="1" id="KW-0472">Membrane</keyword>
<dbReference type="KEGG" id="tpal:117643313"/>
<evidence type="ECO:0000313" key="3">
    <source>
        <dbReference type="RefSeq" id="XP_034238040.1"/>
    </source>
</evidence>
<keyword evidence="1" id="KW-1133">Transmembrane helix</keyword>
<keyword evidence="2" id="KW-1185">Reference proteome</keyword>
<reference evidence="3" key="1">
    <citation type="submission" date="2025-08" db="UniProtKB">
        <authorList>
            <consortium name="RefSeq"/>
        </authorList>
    </citation>
    <scope>IDENTIFICATION</scope>
    <source>
        <tissue evidence="3">Total insect</tissue>
    </source>
</reference>
<dbReference type="InParanoid" id="A0A6P8YLQ1"/>
<evidence type="ECO:0000313" key="2">
    <source>
        <dbReference type="Proteomes" id="UP000515158"/>
    </source>
</evidence>
<gene>
    <name evidence="3" type="primary">LOC117643313</name>
</gene>
<dbReference type="RefSeq" id="XP_034238040.1">
    <property type="nucleotide sequence ID" value="XM_034382149.1"/>
</dbReference>
<organism evidence="3">
    <name type="scientific">Thrips palmi</name>
    <name type="common">Melon thrips</name>
    <dbReference type="NCBI Taxonomy" id="161013"/>
    <lineage>
        <taxon>Eukaryota</taxon>
        <taxon>Metazoa</taxon>
        <taxon>Ecdysozoa</taxon>
        <taxon>Arthropoda</taxon>
        <taxon>Hexapoda</taxon>
        <taxon>Insecta</taxon>
        <taxon>Pterygota</taxon>
        <taxon>Neoptera</taxon>
        <taxon>Paraneoptera</taxon>
        <taxon>Thysanoptera</taxon>
        <taxon>Terebrantia</taxon>
        <taxon>Thripoidea</taxon>
        <taxon>Thripidae</taxon>
        <taxon>Thrips</taxon>
    </lineage>
</organism>
<feature type="transmembrane region" description="Helical" evidence="1">
    <location>
        <begin position="36"/>
        <end position="56"/>
    </location>
</feature>
<sequence length="109" mass="12199">MQLSFVTCLRCQFYVGSRSYKYGGRLRCVYSANMKLLVFFAFATVVTLLVVEAVPAEPTDSLLAQPQHVPRLGRCTPLQCAMRCGNECFARSNCFAPCQRKCEMEPNGC</sequence>
<name>A0A6P8YLQ1_THRPL</name>
<evidence type="ECO:0000256" key="1">
    <source>
        <dbReference type="SAM" id="Phobius"/>
    </source>
</evidence>
<accession>A0A6P8YLQ1</accession>